<evidence type="ECO:0000313" key="2">
    <source>
        <dbReference type="EMBL" id="CAE0414843.1"/>
    </source>
</evidence>
<feature type="region of interest" description="Disordered" evidence="1">
    <location>
        <begin position="210"/>
        <end position="234"/>
    </location>
</feature>
<feature type="region of interest" description="Disordered" evidence="1">
    <location>
        <begin position="1"/>
        <end position="55"/>
    </location>
</feature>
<organism evidence="2">
    <name type="scientific">Amphora coffeiformis</name>
    <dbReference type="NCBI Taxonomy" id="265554"/>
    <lineage>
        <taxon>Eukaryota</taxon>
        <taxon>Sar</taxon>
        <taxon>Stramenopiles</taxon>
        <taxon>Ochrophyta</taxon>
        <taxon>Bacillariophyta</taxon>
        <taxon>Bacillariophyceae</taxon>
        <taxon>Bacillariophycidae</taxon>
        <taxon>Thalassiophysales</taxon>
        <taxon>Catenulaceae</taxon>
        <taxon>Amphora</taxon>
    </lineage>
</organism>
<feature type="compositionally biased region" description="Basic and acidic residues" evidence="1">
    <location>
        <begin position="1"/>
        <end position="23"/>
    </location>
</feature>
<feature type="compositionally biased region" description="Basic and acidic residues" evidence="1">
    <location>
        <begin position="225"/>
        <end position="234"/>
    </location>
</feature>
<dbReference type="AlphaFoldDB" id="A0A7S3LCE2"/>
<dbReference type="InterPro" id="IPR027267">
    <property type="entry name" value="AH/BAR_dom_sf"/>
</dbReference>
<evidence type="ECO:0000256" key="1">
    <source>
        <dbReference type="SAM" id="MobiDB-lite"/>
    </source>
</evidence>
<dbReference type="EMBL" id="HBIM01015219">
    <property type="protein sequence ID" value="CAE0414843.1"/>
    <property type="molecule type" value="Transcribed_RNA"/>
</dbReference>
<sequence length="358" mass="40355">MGLFNKMDDKRSTSVPREMEMGKNKGNTTTASGITKAKSSPSVVKKPESAPNKTRTQIAVRLNGAIQNNPKLSGRSQDVVPLTRDCERLIKHLQEFVAAARAYQRSMIDLESHRTNLFRKTETLARDTNLSEVVEPEASDMGRILQTLQAKVKSGGPKHARIYEDSIIDYAVEWKSILERMMESENSNAHQLHKTVQHYEVKVDKLRKQISDKDKKGGKSASPGQKDKLERNEDKLSKAWEEYDAASTRTANLLEEATKMGWNDFHPLAQAMIAFEQERGKDEQDIWDCVGTIQDQFVAVVSMHDNPVHSPGAISKEEKNDVPPIHALEDEIDSTEQTELIENPADYDETHEEVKAEC</sequence>
<accession>A0A7S3LCE2</accession>
<feature type="region of interest" description="Disordered" evidence="1">
    <location>
        <begin position="333"/>
        <end position="358"/>
    </location>
</feature>
<dbReference type="Gene3D" id="1.20.1270.60">
    <property type="entry name" value="Arfaptin homology (AH) domain/BAR domain"/>
    <property type="match status" value="1"/>
</dbReference>
<reference evidence="2" key="1">
    <citation type="submission" date="2021-01" db="EMBL/GenBank/DDBJ databases">
        <authorList>
            <person name="Corre E."/>
            <person name="Pelletier E."/>
            <person name="Niang G."/>
            <person name="Scheremetjew M."/>
            <person name="Finn R."/>
            <person name="Kale V."/>
            <person name="Holt S."/>
            <person name="Cochrane G."/>
            <person name="Meng A."/>
            <person name="Brown T."/>
            <person name="Cohen L."/>
        </authorList>
    </citation>
    <scope>NUCLEOTIDE SEQUENCE</scope>
    <source>
        <strain evidence="2">CCMP127</strain>
    </source>
</reference>
<protein>
    <recommendedName>
        <fullName evidence="3">BAR domain-containing protein</fullName>
    </recommendedName>
</protein>
<name>A0A7S3LCE2_9STRA</name>
<proteinExistence type="predicted"/>
<gene>
    <name evidence="2" type="ORF">ACOF00016_LOCUS12025</name>
</gene>
<evidence type="ECO:0008006" key="3">
    <source>
        <dbReference type="Google" id="ProtNLM"/>
    </source>
</evidence>